<name>A0A420E4E7_9FLAO</name>
<evidence type="ECO:0000313" key="3">
    <source>
        <dbReference type="Proteomes" id="UP000285780"/>
    </source>
</evidence>
<dbReference type="EMBL" id="RAQM01000006">
    <property type="protein sequence ID" value="RKF05061.1"/>
    <property type="molecule type" value="Genomic_DNA"/>
</dbReference>
<evidence type="ECO:0000256" key="1">
    <source>
        <dbReference type="SAM" id="Phobius"/>
    </source>
</evidence>
<feature type="transmembrane region" description="Helical" evidence="1">
    <location>
        <begin position="50"/>
        <end position="71"/>
    </location>
</feature>
<proteinExistence type="predicted"/>
<dbReference type="AlphaFoldDB" id="A0A420E4E7"/>
<keyword evidence="3" id="KW-1185">Reference proteome</keyword>
<sequence>MQLEFNKKTEELTIKDEVPKHSWLVVILMFVNGVNMGVQLYLMSYQNNELLFSFMFLLALVSVAVILYYVVKRSWKSKYSLKEIAGLETKVAYGRERIFLKLQNGKRRSFPILKNEEELKSLKRTLTSMGIKPV</sequence>
<reference evidence="2 3" key="1">
    <citation type="submission" date="2018-09" db="EMBL/GenBank/DDBJ databases">
        <title>Genomic Encyclopedia of Archaeal and Bacterial Type Strains, Phase II (KMG-II): from individual species to whole genera.</title>
        <authorList>
            <person name="Goeker M."/>
        </authorList>
    </citation>
    <scope>NUCLEOTIDE SEQUENCE [LARGE SCALE GENOMIC DNA]</scope>
    <source>
        <strain evidence="2 3">DSM 16505</strain>
    </source>
</reference>
<keyword evidence="1" id="KW-1133">Transmembrane helix</keyword>
<keyword evidence="1" id="KW-0472">Membrane</keyword>
<comment type="caution">
    <text evidence="2">The sequence shown here is derived from an EMBL/GenBank/DDBJ whole genome shotgun (WGS) entry which is preliminary data.</text>
</comment>
<evidence type="ECO:0008006" key="4">
    <source>
        <dbReference type="Google" id="ProtNLM"/>
    </source>
</evidence>
<gene>
    <name evidence="2" type="ORF">C8N26_0460</name>
</gene>
<dbReference type="RefSeq" id="WP_147418474.1">
    <property type="nucleotide sequence ID" value="NZ_RAQM01000006.1"/>
</dbReference>
<protein>
    <recommendedName>
        <fullName evidence="4">PH (Pleckstrin Homology) domain-containing protein</fullName>
    </recommendedName>
</protein>
<feature type="transmembrane region" description="Helical" evidence="1">
    <location>
        <begin position="21"/>
        <end position="44"/>
    </location>
</feature>
<organism evidence="2 3">
    <name type="scientific">Tenacibaculum lutimaris</name>
    <dbReference type="NCBI Taxonomy" id="285258"/>
    <lineage>
        <taxon>Bacteria</taxon>
        <taxon>Pseudomonadati</taxon>
        <taxon>Bacteroidota</taxon>
        <taxon>Flavobacteriia</taxon>
        <taxon>Flavobacteriales</taxon>
        <taxon>Flavobacteriaceae</taxon>
        <taxon>Tenacibaculum</taxon>
    </lineage>
</organism>
<dbReference type="Proteomes" id="UP000285780">
    <property type="component" value="Unassembled WGS sequence"/>
</dbReference>
<evidence type="ECO:0000313" key="2">
    <source>
        <dbReference type="EMBL" id="RKF05061.1"/>
    </source>
</evidence>
<keyword evidence="1" id="KW-0812">Transmembrane</keyword>
<accession>A0A420E4E7</accession>